<gene>
    <name evidence="3" type="ORF">N7492_008959</name>
</gene>
<reference evidence="3" key="1">
    <citation type="submission" date="2022-11" db="EMBL/GenBank/DDBJ databases">
        <authorList>
            <person name="Petersen C."/>
        </authorList>
    </citation>
    <scope>NUCLEOTIDE SEQUENCE</scope>
    <source>
        <strain evidence="3">IBT 21917</strain>
    </source>
</reference>
<evidence type="ECO:0000256" key="2">
    <source>
        <dbReference type="SAM" id="SignalP"/>
    </source>
</evidence>
<keyword evidence="4" id="KW-1185">Reference proteome</keyword>
<dbReference type="AlphaFoldDB" id="A0A9W9HUI2"/>
<feature type="region of interest" description="Disordered" evidence="1">
    <location>
        <begin position="288"/>
        <end position="316"/>
    </location>
</feature>
<evidence type="ECO:0000313" key="3">
    <source>
        <dbReference type="EMBL" id="KAJ5156156.1"/>
    </source>
</evidence>
<proteinExistence type="predicted"/>
<dbReference type="GO" id="GO:0008237">
    <property type="term" value="F:metallopeptidase activity"/>
    <property type="evidence" value="ECO:0007669"/>
    <property type="project" value="InterPro"/>
</dbReference>
<comment type="caution">
    <text evidence="3">The sequence shown here is derived from an EMBL/GenBank/DDBJ whole genome shotgun (WGS) entry which is preliminary data.</text>
</comment>
<dbReference type="InterPro" id="IPR024079">
    <property type="entry name" value="MetalloPept_cat_dom_sf"/>
</dbReference>
<sequence>MHLSRLLLLCAIALGHAFPSPSNNQHTNHNPSWSAVSDAPSRPSKPFIKGAGVAIYYDGFTQNSSTVQTLESALATVKETTAHILWKGLDPSFLTWFSRSARNPVEEIHHTILNHLVPRHSSSSRPPIRRIWVTSQDWMNRCAQNQSAYTGFKKNDSMYQSLRSAQFIKRGDCVIHVCDAAIRDLVTAEMNFSPEDIPQDRKVQESMVSLWSVLFRELIHCPSIGNFVMHGFHEKPILWQDEETHGALNSSQVAKSQPGRALRNPSNYQWHAVNRYWNLKLPWNLRPPGPDQPPNLDSPRGDQNPLGIPAKYRTEI</sequence>
<name>A0A9W9HUI2_9EURO</name>
<reference evidence="3" key="2">
    <citation type="journal article" date="2023" name="IMA Fungus">
        <title>Comparative genomic study of the Penicillium genus elucidates a diverse pangenome and 15 lateral gene transfer events.</title>
        <authorList>
            <person name="Petersen C."/>
            <person name="Sorensen T."/>
            <person name="Nielsen M.R."/>
            <person name="Sondergaard T.E."/>
            <person name="Sorensen J.L."/>
            <person name="Fitzpatrick D.A."/>
            <person name="Frisvad J.C."/>
            <person name="Nielsen K.L."/>
        </authorList>
    </citation>
    <scope>NUCLEOTIDE SEQUENCE</scope>
    <source>
        <strain evidence="3">IBT 21917</strain>
    </source>
</reference>
<keyword evidence="2" id="KW-0732">Signal</keyword>
<organism evidence="3 4">
    <name type="scientific">Penicillium capsulatum</name>
    <dbReference type="NCBI Taxonomy" id="69766"/>
    <lineage>
        <taxon>Eukaryota</taxon>
        <taxon>Fungi</taxon>
        <taxon>Dikarya</taxon>
        <taxon>Ascomycota</taxon>
        <taxon>Pezizomycotina</taxon>
        <taxon>Eurotiomycetes</taxon>
        <taxon>Eurotiomycetidae</taxon>
        <taxon>Eurotiales</taxon>
        <taxon>Aspergillaceae</taxon>
        <taxon>Penicillium</taxon>
    </lineage>
</organism>
<evidence type="ECO:0000256" key="1">
    <source>
        <dbReference type="SAM" id="MobiDB-lite"/>
    </source>
</evidence>
<protein>
    <submittedName>
        <fullName evidence="3">Uncharacterized protein</fullName>
    </submittedName>
</protein>
<feature type="chain" id="PRO_5040749037" evidence="2">
    <location>
        <begin position="18"/>
        <end position="316"/>
    </location>
</feature>
<feature type="signal peptide" evidence="2">
    <location>
        <begin position="1"/>
        <end position="17"/>
    </location>
</feature>
<dbReference type="Proteomes" id="UP001146351">
    <property type="component" value="Unassembled WGS sequence"/>
</dbReference>
<feature type="region of interest" description="Disordered" evidence="1">
    <location>
        <begin position="23"/>
        <end position="42"/>
    </location>
</feature>
<evidence type="ECO:0000313" key="4">
    <source>
        <dbReference type="Proteomes" id="UP001146351"/>
    </source>
</evidence>
<accession>A0A9W9HUI2</accession>
<dbReference type="EMBL" id="JAPQKO010000006">
    <property type="protein sequence ID" value="KAJ5156156.1"/>
    <property type="molecule type" value="Genomic_DNA"/>
</dbReference>
<feature type="compositionally biased region" description="Polar residues" evidence="1">
    <location>
        <begin position="23"/>
        <end position="35"/>
    </location>
</feature>
<dbReference type="Gene3D" id="3.40.390.10">
    <property type="entry name" value="Collagenase (Catalytic Domain)"/>
    <property type="match status" value="1"/>
</dbReference>